<dbReference type="Gene3D" id="2.60.40.1120">
    <property type="entry name" value="Carboxypeptidase-like, regulatory domain"/>
    <property type="match status" value="5"/>
</dbReference>
<dbReference type="AlphaFoldDB" id="A0A1H5KPM5"/>
<keyword evidence="2" id="KW-0472">Membrane</keyword>
<protein>
    <submittedName>
        <fullName evidence="3">Carboxypeptidase regulatory-like domain-containing protein</fullName>
    </submittedName>
</protein>
<keyword evidence="4" id="KW-1185">Reference proteome</keyword>
<dbReference type="GO" id="GO:0030246">
    <property type="term" value="F:carbohydrate binding"/>
    <property type="evidence" value="ECO:0007669"/>
    <property type="project" value="InterPro"/>
</dbReference>
<dbReference type="Pfam" id="PF13620">
    <property type="entry name" value="CarboxypepD_reg"/>
    <property type="match status" value="5"/>
</dbReference>
<dbReference type="InterPro" id="IPR051417">
    <property type="entry name" value="SDr/BOS_complex"/>
</dbReference>
<name>A0A1H5KPM5_9MICO</name>
<dbReference type="RefSeq" id="WP_089773324.1">
    <property type="nucleotide sequence ID" value="NZ_FNTX01000002.1"/>
</dbReference>
<dbReference type="InterPro" id="IPR008969">
    <property type="entry name" value="CarboxyPept-like_regulatory"/>
</dbReference>
<dbReference type="InterPro" id="IPR013784">
    <property type="entry name" value="Carb-bd-like_fold"/>
</dbReference>
<accession>A0A1H5KPM5</accession>
<dbReference type="EMBL" id="FNTX01000002">
    <property type="protein sequence ID" value="SEE66031.1"/>
    <property type="molecule type" value="Genomic_DNA"/>
</dbReference>
<evidence type="ECO:0000256" key="1">
    <source>
        <dbReference type="ARBA" id="ARBA00022729"/>
    </source>
</evidence>
<keyword evidence="2" id="KW-1133">Transmembrane helix</keyword>
<feature type="transmembrane region" description="Helical" evidence="2">
    <location>
        <begin position="216"/>
        <end position="237"/>
    </location>
</feature>
<dbReference type="SUPFAM" id="SSF49452">
    <property type="entry name" value="Starch-binding domain-like"/>
    <property type="match status" value="1"/>
</dbReference>
<dbReference type="OrthoDB" id="5164924at2"/>
<keyword evidence="2" id="KW-0812">Transmembrane</keyword>
<keyword evidence="3" id="KW-0645">Protease</keyword>
<reference evidence="4" key="1">
    <citation type="submission" date="2016-10" db="EMBL/GenBank/DDBJ databases">
        <authorList>
            <person name="Varghese N."/>
            <person name="Submissions S."/>
        </authorList>
    </citation>
    <scope>NUCLEOTIDE SEQUENCE [LARGE SCALE GENOMIC DNA]</scope>
    <source>
        <strain evidence="4">DSM 21368</strain>
    </source>
</reference>
<dbReference type="SUPFAM" id="SSF49478">
    <property type="entry name" value="Cna protein B-type domain"/>
    <property type="match status" value="1"/>
</dbReference>
<dbReference type="STRING" id="648782.SAMN04488554_2349"/>
<organism evidence="3 4">
    <name type="scientific">Ruania alba</name>
    <dbReference type="NCBI Taxonomy" id="648782"/>
    <lineage>
        <taxon>Bacteria</taxon>
        <taxon>Bacillati</taxon>
        <taxon>Actinomycetota</taxon>
        <taxon>Actinomycetes</taxon>
        <taxon>Micrococcales</taxon>
        <taxon>Ruaniaceae</taxon>
        <taxon>Ruania</taxon>
    </lineage>
</organism>
<dbReference type="GO" id="GO:0004180">
    <property type="term" value="F:carboxypeptidase activity"/>
    <property type="evidence" value="ECO:0007669"/>
    <property type="project" value="UniProtKB-KW"/>
</dbReference>
<evidence type="ECO:0000256" key="2">
    <source>
        <dbReference type="SAM" id="Phobius"/>
    </source>
</evidence>
<proteinExistence type="predicted"/>
<evidence type="ECO:0000313" key="4">
    <source>
        <dbReference type="Proteomes" id="UP000199220"/>
    </source>
</evidence>
<dbReference type="SUPFAM" id="SSF49464">
    <property type="entry name" value="Carboxypeptidase regulatory domain-like"/>
    <property type="match status" value="2"/>
</dbReference>
<dbReference type="Proteomes" id="UP000199220">
    <property type="component" value="Unassembled WGS sequence"/>
</dbReference>
<keyword evidence="3" id="KW-0121">Carboxypeptidase</keyword>
<dbReference type="PANTHER" id="PTHR23303">
    <property type="entry name" value="CARBOXYPEPTIDASE REGULATORY REGION-CONTAINING"/>
    <property type="match status" value="1"/>
</dbReference>
<gene>
    <name evidence="3" type="ORF">SAMN04488554_2349</name>
</gene>
<sequence length="743" mass="75239">MRIASVIDWAEIAPGSAGVIGLDVVNTSDVIDTLSVRALGIPASVTMRSDPAELTLFPDAEGRLEVQLGFPDTFPAGSYQVTLVVQGRSSGSTEALHDVEIVIPPRPEASVTARPTLVRTRGRALFEVTVANTGNTALDLALRSVDTDRTLRTSVSPTTLTVPIAGAAVTAVTARGPRQLLGTDQDRPFRLVAEAEGTSAEVTLTLRQRPVFGRGVITVLVLMAILAAWAVAMLVGMREVLGTDPPTRVAPASFFAASDGESVGRNTDAGAGDATGAAPAGAVSKDGLLPVGVGATITGTVQGADDPAGVGRLNVDALRESNEGLVLVSSAASQADGTYTLSGLFPGEYLVRISSPGYETVWYPAGTEESGATPVQASAQEVTEGVDIAVPGEPASIAGNVSTGDVEDVAVTVTATPTWAADDLLPVEVETGADGQYELTDLVAPGTYELTFAANGYEPTSITETVLGGQERLALDVTLGTGAGTITGIVTDGTGGLGGVEVSTTFDGEEIVVGTPTIGQIGRFVLSDLPTPGTYVLTFSKDGYAAETVVVDLGAGESNTDVNLALTGGAGTIRGHVVDESGAGVGGVEVSAGGAGTTSTTTLTAGDVGAFVLPGLEATGTLTLTFTREGYVSASTPVDMTEDPPSDITVTLAELYGTIQGQVTDSDGGIAGIRVEATDGSTVYRTTSTATGSAGTGSYLFPDLPPGTYTVTLVRDQIAVTTAIVQVEQGAATDQDLPLAEAD</sequence>
<evidence type="ECO:0000313" key="3">
    <source>
        <dbReference type="EMBL" id="SEE66031.1"/>
    </source>
</evidence>
<keyword evidence="3" id="KW-0378">Hydrolase</keyword>
<keyword evidence="1" id="KW-0732">Signal</keyword>